<reference evidence="8" key="1">
    <citation type="journal article" date="2021" name="Proc. Natl. Acad. Sci. U.S.A.">
        <title>A Catalog of Tens of Thousands of Viruses from Human Metagenomes Reveals Hidden Associations with Chronic Diseases.</title>
        <authorList>
            <person name="Tisza M.J."/>
            <person name="Buck C.B."/>
        </authorList>
    </citation>
    <scope>NUCLEOTIDE SEQUENCE</scope>
    <source>
        <strain evidence="8">Ct2iq11</strain>
    </source>
</reference>
<dbReference type="PANTHER" id="PTHR11086:SF18">
    <property type="entry name" value="DEOXYCYTIDYLATE DEAMINASE"/>
    <property type="match status" value="1"/>
</dbReference>
<dbReference type="InterPro" id="IPR016192">
    <property type="entry name" value="APOBEC/CMP_deaminase_Zn-bd"/>
</dbReference>
<dbReference type="GO" id="GO:0006220">
    <property type="term" value="P:pyrimidine nucleotide metabolic process"/>
    <property type="evidence" value="ECO:0007669"/>
    <property type="project" value="InterPro"/>
</dbReference>
<dbReference type="Pfam" id="PF00383">
    <property type="entry name" value="dCMP_cyt_deam_1"/>
    <property type="match status" value="1"/>
</dbReference>
<feature type="binding site" evidence="6">
    <location>
        <position position="106"/>
    </location>
    <ligand>
        <name>Zn(2+)</name>
        <dbReference type="ChEBI" id="CHEBI:29105"/>
        <note>catalytic</note>
    </ligand>
</feature>
<dbReference type="InterPro" id="IPR016473">
    <property type="entry name" value="dCMP_deaminase"/>
</dbReference>
<dbReference type="SUPFAM" id="SSF53927">
    <property type="entry name" value="Cytidine deaminase-like"/>
    <property type="match status" value="1"/>
</dbReference>
<dbReference type="InterPro" id="IPR016193">
    <property type="entry name" value="Cytidine_deaminase-like"/>
</dbReference>
<dbReference type="EMBL" id="BK032872">
    <property type="protein sequence ID" value="DAF65022.1"/>
    <property type="molecule type" value="Genomic_DNA"/>
</dbReference>
<evidence type="ECO:0000256" key="6">
    <source>
        <dbReference type="PIRSR" id="PIRSR006019-2"/>
    </source>
</evidence>
<feature type="active site" description="Proton donor" evidence="5">
    <location>
        <position position="77"/>
    </location>
</feature>
<protein>
    <submittedName>
        <fullName evidence="8">Deoxycytidylate deaminase</fullName>
    </submittedName>
</protein>
<keyword evidence="2 6" id="KW-0479">Metal-binding</keyword>
<dbReference type="InterPro" id="IPR002125">
    <property type="entry name" value="CMP_dCMP_dom"/>
</dbReference>
<feature type="binding site" evidence="6">
    <location>
        <position position="75"/>
    </location>
    <ligand>
        <name>Zn(2+)</name>
        <dbReference type="ChEBI" id="CHEBI:29105"/>
        <note>catalytic</note>
    </ligand>
</feature>
<organism evidence="8">
    <name type="scientific">Podoviridae sp. ct2iq11</name>
    <dbReference type="NCBI Taxonomy" id="2827720"/>
    <lineage>
        <taxon>Viruses</taxon>
        <taxon>Duplodnaviria</taxon>
        <taxon>Heunggongvirae</taxon>
        <taxon>Uroviricota</taxon>
        <taxon>Caudoviricetes</taxon>
    </lineage>
</organism>
<proteinExistence type="inferred from homology"/>
<accession>A0A8S5TPF1</accession>
<dbReference type="GO" id="GO:0008270">
    <property type="term" value="F:zinc ion binding"/>
    <property type="evidence" value="ECO:0007669"/>
    <property type="project" value="InterPro"/>
</dbReference>
<evidence type="ECO:0000256" key="2">
    <source>
        <dbReference type="ARBA" id="ARBA00022723"/>
    </source>
</evidence>
<evidence type="ECO:0000313" key="8">
    <source>
        <dbReference type="EMBL" id="DAF65022.1"/>
    </source>
</evidence>
<keyword evidence="3" id="KW-0378">Hydrolase</keyword>
<keyword evidence="4 6" id="KW-0862">Zinc</keyword>
<evidence type="ECO:0000259" key="7">
    <source>
        <dbReference type="PROSITE" id="PS51747"/>
    </source>
</evidence>
<dbReference type="InterPro" id="IPR015517">
    <property type="entry name" value="dCMP_deaminase-rel"/>
</dbReference>
<dbReference type="PIRSF" id="PIRSF006019">
    <property type="entry name" value="dCMP_deaminase"/>
    <property type="match status" value="1"/>
</dbReference>
<dbReference type="PROSITE" id="PS51747">
    <property type="entry name" value="CYT_DCMP_DEAMINASES_2"/>
    <property type="match status" value="1"/>
</dbReference>
<dbReference type="GO" id="GO:0004132">
    <property type="term" value="F:dCMP deaminase activity"/>
    <property type="evidence" value="ECO:0007669"/>
    <property type="project" value="InterPro"/>
</dbReference>
<comment type="cofactor">
    <cofactor evidence="6">
        <name>Zn(2+)</name>
        <dbReference type="ChEBI" id="CHEBI:29105"/>
    </cofactor>
</comment>
<dbReference type="PROSITE" id="PS00903">
    <property type="entry name" value="CYT_DCMP_DEAMINASES_1"/>
    <property type="match status" value="1"/>
</dbReference>
<dbReference type="Gene3D" id="3.40.140.10">
    <property type="entry name" value="Cytidine Deaminase, domain 2"/>
    <property type="match status" value="1"/>
</dbReference>
<sequence length="162" mass="17547">MPLPESMKHPLRVLNYIALNSNCCRRRVGCVIARPDGMIISCGYNHNPYPGDACPVCPREKYASGDRLDLCHALHAEADAIAHAAMTGLSVAGCTAFVTVFPCPSCTGLLIESGITRVIVVGDYAKAFVSQEIFCNAGYRVKAVDYKDDNGILAYSFDIIKE</sequence>
<evidence type="ECO:0000256" key="3">
    <source>
        <dbReference type="ARBA" id="ARBA00022801"/>
    </source>
</evidence>
<feature type="domain" description="CMP/dCMP-type deaminase" evidence="7">
    <location>
        <begin position="5"/>
        <end position="131"/>
    </location>
</feature>
<comment type="similarity">
    <text evidence="1">Belongs to the cytidine and deoxycytidylate deaminase family.</text>
</comment>
<dbReference type="PANTHER" id="PTHR11086">
    <property type="entry name" value="DEOXYCYTIDYLATE DEAMINASE-RELATED"/>
    <property type="match status" value="1"/>
</dbReference>
<evidence type="ECO:0000256" key="4">
    <source>
        <dbReference type="ARBA" id="ARBA00022833"/>
    </source>
</evidence>
<feature type="binding site" evidence="6">
    <location>
        <position position="103"/>
    </location>
    <ligand>
        <name>Zn(2+)</name>
        <dbReference type="ChEBI" id="CHEBI:29105"/>
        <note>catalytic</note>
    </ligand>
</feature>
<evidence type="ECO:0000256" key="1">
    <source>
        <dbReference type="ARBA" id="ARBA00006576"/>
    </source>
</evidence>
<evidence type="ECO:0000256" key="5">
    <source>
        <dbReference type="PIRSR" id="PIRSR006019-1"/>
    </source>
</evidence>
<name>A0A8S5TPF1_9CAUD</name>